<feature type="region of interest" description="Disordered" evidence="1">
    <location>
        <begin position="1"/>
        <end position="28"/>
    </location>
</feature>
<dbReference type="EnsemblPlants" id="LPERR12G16060.1">
    <property type="protein sequence ID" value="LPERR12G16060.1"/>
    <property type="gene ID" value="LPERR12G16060"/>
</dbReference>
<keyword evidence="3" id="KW-1185">Reference proteome</keyword>
<evidence type="ECO:0000256" key="1">
    <source>
        <dbReference type="SAM" id="MobiDB-lite"/>
    </source>
</evidence>
<name>A0A0D9Y1J1_9ORYZ</name>
<dbReference type="AlphaFoldDB" id="A0A0D9Y1J1"/>
<accession>A0A0D9Y1J1</accession>
<dbReference type="Proteomes" id="UP000032180">
    <property type="component" value="Chromosome 12"/>
</dbReference>
<reference evidence="2" key="3">
    <citation type="submission" date="2015-04" db="UniProtKB">
        <authorList>
            <consortium name="EnsemblPlants"/>
        </authorList>
    </citation>
    <scope>IDENTIFICATION</scope>
</reference>
<reference evidence="3" key="2">
    <citation type="submission" date="2013-12" db="EMBL/GenBank/DDBJ databases">
        <authorList>
            <person name="Yu Y."/>
            <person name="Lee S."/>
            <person name="de Baynast K."/>
            <person name="Wissotski M."/>
            <person name="Liu L."/>
            <person name="Talag J."/>
            <person name="Goicoechea J."/>
            <person name="Angelova A."/>
            <person name="Jetty R."/>
            <person name="Kudrna D."/>
            <person name="Golser W."/>
            <person name="Rivera L."/>
            <person name="Zhang J."/>
            <person name="Wing R."/>
        </authorList>
    </citation>
    <scope>NUCLEOTIDE SEQUENCE</scope>
</reference>
<evidence type="ECO:0000313" key="2">
    <source>
        <dbReference type="EnsemblPlants" id="LPERR12G16060.1"/>
    </source>
</evidence>
<reference evidence="2 3" key="1">
    <citation type="submission" date="2012-08" db="EMBL/GenBank/DDBJ databases">
        <title>Oryza genome evolution.</title>
        <authorList>
            <person name="Wing R.A."/>
        </authorList>
    </citation>
    <scope>NUCLEOTIDE SEQUENCE</scope>
</reference>
<protein>
    <submittedName>
        <fullName evidence="2">Uncharacterized protein</fullName>
    </submittedName>
</protein>
<dbReference type="HOGENOM" id="CLU_2336687_0_0_1"/>
<dbReference type="Gramene" id="LPERR12G16060.1">
    <property type="protein sequence ID" value="LPERR12G16060.1"/>
    <property type="gene ID" value="LPERR12G16060"/>
</dbReference>
<evidence type="ECO:0000313" key="3">
    <source>
        <dbReference type="Proteomes" id="UP000032180"/>
    </source>
</evidence>
<sequence length="98" mass="10857">MCSNKSEVGGAEQYIADKKEESQGPAQKRFCQQIIGRKASKRVEKHRAKKEIQKGGAWSPRTQPNPLLFTAALRKKEEGGLVGRDFDPLFAAAQVLLC</sequence>
<proteinExistence type="predicted"/>
<organism evidence="2 3">
    <name type="scientific">Leersia perrieri</name>
    <dbReference type="NCBI Taxonomy" id="77586"/>
    <lineage>
        <taxon>Eukaryota</taxon>
        <taxon>Viridiplantae</taxon>
        <taxon>Streptophyta</taxon>
        <taxon>Embryophyta</taxon>
        <taxon>Tracheophyta</taxon>
        <taxon>Spermatophyta</taxon>
        <taxon>Magnoliopsida</taxon>
        <taxon>Liliopsida</taxon>
        <taxon>Poales</taxon>
        <taxon>Poaceae</taxon>
        <taxon>BOP clade</taxon>
        <taxon>Oryzoideae</taxon>
        <taxon>Oryzeae</taxon>
        <taxon>Oryzinae</taxon>
        <taxon>Leersia</taxon>
    </lineage>
</organism>